<dbReference type="Proteomes" id="UP000824219">
    <property type="component" value="Linkage Group LG14"/>
</dbReference>
<feature type="compositionally biased region" description="Basic and acidic residues" evidence="2">
    <location>
        <begin position="155"/>
        <end position="172"/>
    </location>
</feature>
<feature type="compositionally biased region" description="Acidic residues" evidence="2">
    <location>
        <begin position="84"/>
        <end position="94"/>
    </location>
</feature>
<dbReference type="GO" id="GO:0031175">
    <property type="term" value="P:neuron projection development"/>
    <property type="evidence" value="ECO:0007669"/>
    <property type="project" value="TreeGrafter"/>
</dbReference>
<dbReference type="GO" id="GO:0005886">
    <property type="term" value="C:plasma membrane"/>
    <property type="evidence" value="ECO:0007669"/>
    <property type="project" value="TreeGrafter"/>
</dbReference>
<sequence>MDNKLPEACKHTKTVALEEIHADSQTAETKAGQIHSTVLSCSTVVVDLSPGSGEGPTRRERFKSDLQQASQEITILVTNHESPEAEMEEAEWTGESDTNPECMVPSEEDSLDVSMVVADLIELSQMQQTCLISNSSAEQSTSSDLPNTDGCRGSHKGETQVKSQHETTDSEANKSQSAEGVISSNSEDLKRSEKTLSNVTLKQGKSLEKSDSEGDILPRQQQHIQTQVSLEVVYHSAATSPMTPPEGSSTFFFPYSLNKLGKGERSELDSVETKDAELQVGMQMEYRSPELIPEPEPRAMSGSEEPPEPVQEVCWDEKGMTWEVYGAMVEVSVLGSAIQKHLEKQVLKKQMKPYDSSSNQTLPPNTTDTSTPVPSTPPALSASSRCSSAKGSRKKDDRKGTRGRQRRNPIRSFFRRPNCCSRVHSE</sequence>
<organism evidence="4 5">
    <name type="scientific">Hemibagrus wyckioides</name>
    <dbReference type="NCBI Taxonomy" id="337641"/>
    <lineage>
        <taxon>Eukaryota</taxon>
        <taxon>Metazoa</taxon>
        <taxon>Chordata</taxon>
        <taxon>Craniata</taxon>
        <taxon>Vertebrata</taxon>
        <taxon>Euteleostomi</taxon>
        <taxon>Actinopterygii</taxon>
        <taxon>Neopterygii</taxon>
        <taxon>Teleostei</taxon>
        <taxon>Ostariophysi</taxon>
        <taxon>Siluriformes</taxon>
        <taxon>Bagridae</taxon>
        <taxon>Hemibagrus</taxon>
    </lineage>
</organism>
<evidence type="ECO:0000256" key="1">
    <source>
        <dbReference type="ARBA" id="ARBA00002358"/>
    </source>
</evidence>
<dbReference type="OrthoDB" id="9937185at2759"/>
<feature type="compositionally biased region" description="Polar residues" evidence="2">
    <location>
        <begin position="173"/>
        <end position="186"/>
    </location>
</feature>
<dbReference type="AlphaFoldDB" id="A0A9D3SM99"/>
<feature type="region of interest" description="Disordered" evidence="2">
    <location>
        <begin position="77"/>
        <end position="107"/>
    </location>
</feature>
<evidence type="ECO:0000313" key="5">
    <source>
        <dbReference type="Proteomes" id="UP000824219"/>
    </source>
</evidence>
<dbReference type="InterPro" id="IPR032745">
    <property type="entry name" value="GRIN_C"/>
</dbReference>
<feature type="region of interest" description="Disordered" evidence="2">
    <location>
        <begin position="266"/>
        <end position="310"/>
    </location>
</feature>
<gene>
    <name evidence="4" type="ORF">KOW79_012619</name>
</gene>
<keyword evidence="5" id="KW-1185">Reference proteome</keyword>
<feature type="domain" description="G protein-regulated inducer of neurite outgrowth C-terminal" evidence="3">
    <location>
        <begin position="299"/>
        <end position="424"/>
    </location>
</feature>
<protein>
    <recommendedName>
        <fullName evidence="3">G protein-regulated inducer of neurite outgrowth C-terminal domain-containing protein</fullName>
    </recommendedName>
</protein>
<name>A0A9D3SM99_9TELE</name>
<dbReference type="EMBL" id="JAHKSW010000014">
    <property type="protein sequence ID" value="KAG7324603.1"/>
    <property type="molecule type" value="Genomic_DNA"/>
</dbReference>
<accession>A0A9D3SM99</accession>
<proteinExistence type="predicted"/>
<feature type="region of interest" description="Disordered" evidence="2">
    <location>
        <begin position="134"/>
        <end position="223"/>
    </location>
</feature>
<dbReference type="Pfam" id="PF15235">
    <property type="entry name" value="GRIN_C"/>
    <property type="match status" value="1"/>
</dbReference>
<dbReference type="PANTHER" id="PTHR15718">
    <property type="entry name" value="G PROTEIN-REGULATED INDUCER OF NEURITE OUTGROWTH C-TERMINAL DOMAIN-CONTAINING PROTEIN"/>
    <property type="match status" value="1"/>
</dbReference>
<evidence type="ECO:0000256" key="2">
    <source>
        <dbReference type="SAM" id="MobiDB-lite"/>
    </source>
</evidence>
<dbReference type="InterPro" id="IPR026646">
    <property type="entry name" value="GPRIN2-like/GPRIN3"/>
</dbReference>
<feature type="compositionally biased region" description="Basic and acidic residues" evidence="2">
    <location>
        <begin position="266"/>
        <end position="277"/>
    </location>
</feature>
<evidence type="ECO:0000259" key="3">
    <source>
        <dbReference type="Pfam" id="PF15235"/>
    </source>
</evidence>
<comment type="function">
    <text evidence="1">May be involved in neurite outgrowth.</text>
</comment>
<feature type="compositionally biased region" description="Low complexity" evidence="2">
    <location>
        <begin position="363"/>
        <end position="390"/>
    </location>
</feature>
<feature type="compositionally biased region" description="Polar residues" evidence="2">
    <location>
        <begin position="134"/>
        <end position="146"/>
    </location>
</feature>
<feature type="region of interest" description="Disordered" evidence="2">
    <location>
        <begin position="349"/>
        <end position="426"/>
    </location>
</feature>
<evidence type="ECO:0000313" key="4">
    <source>
        <dbReference type="EMBL" id="KAG7324603.1"/>
    </source>
</evidence>
<comment type="caution">
    <text evidence="4">The sequence shown here is derived from an EMBL/GenBank/DDBJ whole genome shotgun (WGS) entry which is preliminary data.</text>
</comment>
<reference evidence="4 5" key="1">
    <citation type="submission" date="2021-06" db="EMBL/GenBank/DDBJ databases">
        <title>Chromosome-level genome assembly of the red-tail catfish (Hemibagrus wyckioides).</title>
        <authorList>
            <person name="Shao F."/>
        </authorList>
    </citation>
    <scope>NUCLEOTIDE SEQUENCE [LARGE SCALE GENOMIC DNA]</scope>
    <source>
        <strain evidence="4">EC202008001</strain>
        <tissue evidence="4">Blood</tissue>
    </source>
</reference>
<dbReference type="PANTHER" id="PTHR15718:SF7">
    <property type="entry name" value="G PROTEIN-REGULATED INDUCER OF NEURITE OUTGROWTH 1"/>
    <property type="match status" value="1"/>
</dbReference>